<reference evidence="1 2" key="2">
    <citation type="journal article" date="2022" name="Mol. Ecol. Resour.">
        <title>The genomes of chicory, endive, great burdock and yacon provide insights into Asteraceae paleo-polyploidization history and plant inulin production.</title>
        <authorList>
            <person name="Fan W."/>
            <person name="Wang S."/>
            <person name="Wang H."/>
            <person name="Wang A."/>
            <person name="Jiang F."/>
            <person name="Liu H."/>
            <person name="Zhao H."/>
            <person name="Xu D."/>
            <person name="Zhang Y."/>
        </authorList>
    </citation>
    <scope>NUCLEOTIDE SEQUENCE [LARGE SCALE GENOMIC DNA]</scope>
    <source>
        <strain evidence="2">cv. Niubang</strain>
    </source>
</reference>
<reference evidence="2" key="1">
    <citation type="journal article" date="2022" name="Mol. Ecol. Resour.">
        <title>The genomes of chicory, endive, great burdock and yacon provide insights into Asteraceae palaeo-polyploidization history and plant inulin production.</title>
        <authorList>
            <person name="Fan W."/>
            <person name="Wang S."/>
            <person name="Wang H."/>
            <person name="Wang A."/>
            <person name="Jiang F."/>
            <person name="Liu H."/>
            <person name="Zhao H."/>
            <person name="Xu D."/>
            <person name="Zhang Y."/>
        </authorList>
    </citation>
    <scope>NUCLEOTIDE SEQUENCE [LARGE SCALE GENOMIC DNA]</scope>
    <source>
        <strain evidence="2">cv. Niubang</strain>
    </source>
</reference>
<sequence>MVALTCLKTGFAKPLENLHPDHIILWLMLVLNAGSCSSPCDNFYYSKGRGLMACGIVSRLSVASEVQALCNAAIQKAEWLQFGLCLCNSPVCMAKPSQVSKCTVTDSMIYAEVDQDLKLNIHEEPFAASANVGNLELQAVNDGNKKSEDPDSLESNVNSLSKIYPIKNSSVDKNKCADQTFIML</sequence>
<dbReference type="Proteomes" id="UP001055879">
    <property type="component" value="Linkage Group LG16"/>
</dbReference>
<comment type="caution">
    <text evidence="1">The sequence shown here is derived from an EMBL/GenBank/DDBJ whole genome shotgun (WGS) entry which is preliminary data.</text>
</comment>
<name>A0ACB8XLR8_ARCLA</name>
<proteinExistence type="predicted"/>
<accession>A0ACB8XLR8</accession>
<evidence type="ECO:0000313" key="1">
    <source>
        <dbReference type="EMBL" id="KAI3669376.1"/>
    </source>
</evidence>
<evidence type="ECO:0000313" key="2">
    <source>
        <dbReference type="Proteomes" id="UP001055879"/>
    </source>
</evidence>
<organism evidence="1 2">
    <name type="scientific">Arctium lappa</name>
    <name type="common">Greater burdock</name>
    <name type="synonym">Lappa major</name>
    <dbReference type="NCBI Taxonomy" id="4217"/>
    <lineage>
        <taxon>Eukaryota</taxon>
        <taxon>Viridiplantae</taxon>
        <taxon>Streptophyta</taxon>
        <taxon>Embryophyta</taxon>
        <taxon>Tracheophyta</taxon>
        <taxon>Spermatophyta</taxon>
        <taxon>Magnoliopsida</taxon>
        <taxon>eudicotyledons</taxon>
        <taxon>Gunneridae</taxon>
        <taxon>Pentapetalae</taxon>
        <taxon>asterids</taxon>
        <taxon>campanulids</taxon>
        <taxon>Asterales</taxon>
        <taxon>Asteraceae</taxon>
        <taxon>Carduoideae</taxon>
        <taxon>Cardueae</taxon>
        <taxon>Arctiinae</taxon>
        <taxon>Arctium</taxon>
    </lineage>
</organism>
<dbReference type="EMBL" id="CM042062">
    <property type="protein sequence ID" value="KAI3669376.1"/>
    <property type="molecule type" value="Genomic_DNA"/>
</dbReference>
<protein>
    <submittedName>
        <fullName evidence="1">Uncharacterized protein</fullName>
    </submittedName>
</protein>
<gene>
    <name evidence="1" type="ORF">L6452_40610</name>
</gene>
<keyword evidence="2" id="KW-1185">Reference proteome</keyword>